<comment type="caution">
    <text evidence="1">The sequence shown here is derived from an EMBL/GenBank/DDBJ whole genome shotgun (WGS) entry which is preliminary data.</text>
</comment>
<name>A0A0F9F6D6_9ZZZZ</name>
<dbReference type="EMBL" id="LAZR01031772">
    <property type="protein sequence ID" value="KKL52780.1"/>
    <property type="molecule type" value="Genomic_DNA"/>
</dbReference>
<dbReference type="AlphaFoldDB" id="A0A0F9F6D6"/>
<evidence type="ECO:0000313" key="1">
    <source>
        <dbReference type="EMBL" id="KKL52780.1"/>
    </source>
</evidence>
<organism evidence="1">
    <name type="scientific">marine sediment metagenome</name>
    <dbReference type="NCBI Taxonomy" id="412755"/>
    <lineage>
        <taxon>unclassified sequences</taxon>
        <taxon>metagenomes</taxon>
        <taxon>ecological metagenomes</taxon>
    </lineage>
</organism>
<sequence>MFHEYALTIPANTAESAPATMDAPLAPGTVVRVEIQFPRGCVGLVHVQIWRSEHQVWPVNVEGDISGEGVPVAWPEDYDLDDEPYTVTLRGWNDDDTYPHTITFRFALLPLSAKEEGRAPAGMLRRIADFLGMGA</sequence>
<proteinExistence type="predicted"/>
<accession>A0A0F9F6D6</accession>
<gene>
    <name evidence="1" type="ORF">LCGC14_2282060</name>
</gene>
<protein>
    <submittedName>
        <fullName evidence="1">Uncharacterized protein</fullName>
    </submittedName>
</protein>
<reference evidence="1" key="1">
    <citation type="journal article" date="2015" name="Nature">
        <title>Complex archaea that bridge the gap between prokaryotes and eukaryotes.</title>
        <authorList>
            <person name="Spang A."/>
            <person name="Saw J.H."/>
            <person name="Jorgensen S.L."/>
            <person name="Zaremba-Niedzwiedzka K."/>
            <person name="Martijn J."/>
            <person name="Lind A.E."/>
            <person name="van Eijk R."/>
            <person name="Schleper C."/>
            <person name="Guy L."/>
            <person name="Ettema T.J."/>
        </authorList>
    </citation>
    <scope>NUCLEOTIDE SEQUENCE</scope>
</reference>